<dbReference type="SMART" id="SM00239">
    <property type="entry name" value="C2"/>
    <property type="match status" value="1"/>
</dbReference>
<dbReference type="Pfam" id="PF24652">
    <property type="entry name" value="CEP76_C"/>
    <property type="match status" value="1"/>
</dbReference>
<comment type="caution">
    <text evidence="3">The sequence shown here is derived from an EMBL/GenBank/DDBJ whole genome shotgun (WGS) entry which is preliminary data.</text>
</comment>
<dbReference type="InterPro" id="IPR056290">
    <property type="entry name" value="CEPT76/DRC7_peptidase-like_dom"/>
</dbReference>
<accession>A0AAD8PGG4</accession>
<feature type="domain" description="C2" evidence="2">
    <location>
        <begin position="520"/>
        <end position="650"/>
    </location>
</feature>
<dbReference type="PANTHER" id="PTHR46436">
    <property type="entry name" value="CENTROSOMAL PROTEIN OF 76 KDA"/>
    <property type="match status" value="1"/>
</dbReference>
<dbReference type="Pfam" id="PF00168">
    <property type="entry name" value="C2"/>
    <property type="match status" value="1"/>
</dbReference>
<dbReference type="InterPro" id="IPR035892">
    <property type="entry name" value="C2_domain_sf"/>
</dbReference>
<organism evidence="3 4">
    <name type="scientific">Babesia gibsoni</name>
    <dbReference type="NCBI Taxonomy" id="33632"/>
    <lineage>
        <taxon>Eukaryota</taxon>
        <taxon>Sar</taxon>
        <taxon>Alveolata</taxon>
        <taxon>Apicomplexa</taxon>
        <taxon>Aconoidasida</taxon>
        <taxon>Piroplasmida</taxon>
        <taxon>Babesiidae</taxon>
        <taxon>Babesia</taxon>
    </lineage>
</organism>
<feature type="region of interest" description="Disordered" evidence="1">
    <location>
        <begin position="1468"/>
        <end position="1490"/>
    </location>
</feature>
<protein>
    <submittedName>
        <fullName evidence="3">Centrosomal protein of 76 kDa like protein</fullName>
    </submittedName>
</protein>
<dbReference type="Pfam" id="PF24656">
    <property type="entry name" value="CEPT76_peptidase"/>
    <property type="match status" value="1"/>
</dbReference>
<feature type="region of interest" description="Disordered" evidence="1">
    <location>
        <begin position="1562"/>
        <end position="1581"/>
    </location>
</feature>
<dbReference type="SUPFAM" id="SSF49562">
    <property type="entry name" value="C2 domain (Calcium/lipid-binding domain, CaLB)"/>
    <property type="match status" value="1"/>
</dbReference>
<dbReference type="PANTHER" id="PTHR46436:SF2">
    <property type="entry name" value="CHROMOSOME UNDETERMINED SCAFFOLD_119, WHOLE GENOME SHOTGUN SEQUENCE"/>
    <property type="match status" value="1"/>
</dbReference>
<reference evidence="3" key="1">
    <citation type="submission" date="2023-08" db="EMBL/GenBank/DDBJ databases">
        <title>Draft sequence of the Babesia gibsoni genome.</title>
        <authorList>
            <person name="Yamagishi J.Y."/>
            <person name="Xuan X.X."/>
        </authorList>
    </citation>
    <scope>NUCLEOTIDE SEQUENCE</scope>
    <source>
        <strain evidence="3">Azabu</strain>
    </source>
</reference>
<evidence type="ECO:0000256" key="1">
    <source>
        <dbReference type="SAM" id="MobiDB-lite"/>
    </source>
</evidence>
<feature type="region of interest" description="Disordered" evidence="1">
    <location>
        <begin position="1240"/>
        <end position="1357"/>
    </location>
</feature>
<dbReference type="PROSITE" id="PS50004">
    <property type="entry name" value="C2"/>
    <property type="match status" value="1"/>
</dbReference>
<feature type="compositionally biased region" description="Polar residues" evidence="1">
    <location>
        <begin position="1242"/>
        <end position="1253"/>
    </location>
</feature>
<proteinExistence type="predicted"/>
<dbReference type="EMBL" id="JAVEPI010000001">
    <property type="protein sequence ID" value="KAK1444936.1"/>
    <property type="molecule type" value="Genomic_DNA"/>
</dbReference>
<dbReference type="CDD" id="cd00030">
    <property type="entry name" value="C2"/>
    <property type="match status" value="1"/>
</dbReference>
<feature type="compositionally biased region" description="Polar residues" evidence="1">
    <location>
        <begin position="1468"/>
        <end position="1483"/>
    </location>
</feature>
<dbReference type="InterPro" id="IPR000008">
    <property type="entry name" value="C2_dom"/>
</dbReference>
<evidence type="ECO:0000313" key="4">
    <source>
        <dbReference type="Proteomes" id="UP001230268"/>
    </source>
</evidence>
<feature type="compositionally biased region" description="Low complexity" evidence="1">
    <location>
        <begin position="1287"/>
        <end position="1296"/>
    </location>
</feature>
<feature type="compositionally biased region" description="Polar residues" evidence="1">
    <location>
        <begin position="1263"/>
        <end position="1279"/>
    </location>
</feature>
<name>A0AAD8PGG4_BABGI</name>
<dbReference type="Gene3D" id="2.60.40.150">
    <property type="entry name" value="C2 domain"/>
    <property type="match status" value="1"/>
</dbReference>
<dbReference type="InterPro" id="IPR052299">
    <property type="entry name" value="CEP76"/>
</dbReference>
<evidence type="ECO:0000259" key="2">
    <source>
        <dbReference type="PROSITE" id="PS50004"/>
    </source>
</evidence>
<feature type="region of interest" description="Disordered" evidence="1">
    <location>
        <begin position="1371"/>
        <end position="1433"/>
    </location>
</feature>
<gene>
    <name evidence="3" type="ORF">BgAZ_108420</name>
</gene>
<dbReference type="Proteomes" id="UP001230268">
    <property type="component" value="Unassembled WGS sequence"/>
</dbReference>
<evidence type="ECO:0000313" key="3">
    <source>
        <dbReference type="EMBL" id="KAK1444936.1"/>
    </source>
</evidence>
<dbReference type="InterPro" id="IPR056288">
    <property type="entry name" value="CEP76_C"/>
</dbReference>
<feature type="region of interest" description="Disordered" evidence="1">
    <location>
        <begin position="15"/>
        <end position="64"/>
    </location>
</feature>
<feature type="compositionally biased region" description="Low complexity" evidence="1">
    <location>
        <begin position="49"/>
        <end position="60"/>
    </location>
</feature>
<sequence>MQNLKVPGLHFDIFNTAGAKDKSQEATSNDVDAGSEANKAKADASNPPTTDAAAAKADTTGVQDGNRDLNEALAEHELLWSSQYTYDEFIDSLSVPLEERGETANEKRHWSYPRRWQVKLHNLKIVNCVNDSLTCFAEFDFGGSRSECRVLIGGSVCILNKGETKNYIRTPVVQNVTKDVPRAFNCTNDFEYRGSYLDLEHEKLKIKLWKYRPYTVNALESVFEGKLLDFATGDIHVEIPMYRGMNKQRILRCKISFDLYFQELYDFELSFLGWRVNDVPSFVELLHKGNEAIARLKPGATATAGKTKQKEALWSTMSFSLIDKLSYYIIRRKLERDYAKDSSLLKVVPDNNNDTNGENQTREFMDPYKLILQCQEEIVAKSQTASRLKHSLPSLKLQIYVRTDSAYRYVTSLSISSLVSRNSKNAYWENMGELLFRGTLLDLERAELEIDVIDTNAPKSVNKVGRVVLPLSGIADYPYIKSKLGKPKWLSLKANMEGWGPILDRMAFGNLSGKVQILRKPRYRQHSAPYDHTLNSHPIMLVVTVGGIDQLIYNEDSGDIDSYVEVTFNKVTHRTYVCKNNRAPLWNEDILLPFCTNESDRITSLALFSKGPIRFTVWGNTKQENKILYLGDAMLSIHEIFYSSKGNLKPKVKKTYSEKGGNGNNYDSRVFDTRLFSGPLKLSFLKPEDHQSTLTVSAWIYPDIPEDILPEQFDPKMITPEQPRLLPPQLCSVYQRLIDDWSRVVELKVKPVFKSLKSVPVECVTQYHQRMYLPCLIAPMHPPIGIYTPNAIFHMIRCIPFVRKNYENVFTPDFLMKMKGGGAFDHCILQCSYLRGLIPPQEAFICVGTTQDDRNHVWMATFSRELNGSVKLWETTTGEIHVLKNRISTDDTADETIEERRLKLKTNFKLPYKTLLYMFNDKNIWLNIQGFSDPQLLLYDLNNTELWYPFSPLNLDVDPCFVPDISYTKVSEYELERVSREMQQSIERYVTAYRYAQNLQTRWNKDEALNEFLITGLKLLHQINTCPDVDVHLAKCELQEWKMLLNKNIPQSHHVIVVPLHFNTMDSVYITDSIKTNIPMLDSRERFVTFAMACSVISVPGNLFSVYILILVAQKIHERVRIRLVMEKERLAQRKRKKRLEIPVDEDSNEIENREDSLDDRLKAALENNLEMTGDDARLDKKYSSLVEVIDNNLQYQDSQLSKLMSNLLSKSSSKASSSDNISYDSSAVSSLISRDVSSSAGGYNNLNSGSVNNDDEPYEPSMSINYANLDSSPLTSPEITARRSSKMTISSKTSMGRIGSDVPIESLMNMPSYDIHRGRSGKASPKLSNKSSKSSKNWDSHGSLNPNLISNSSYGGKLGTSDTVGIADKASNKWEESEDEIDIPPLKRPSEGDGTLRIVSREIPKTPTTSSFGGSMASRLRSESEDEGDLNDGVLSNLMSNISLDRGIQRDPTNEYLNSRLVSRVTSGGYQEDNASSTSSQPRKLESYIPKQTTVSDLESENDNLVSHGCSIDSALQSDAGFYGSFTKTTTKGQRSGSQRRYSSSVYDYDDQVSNANLISDSDGESLAYSNRSSTLPPEALTRESSLNDAILSRVPSVASVKAASVASSVSPPSPDVVEEVHVSTVEVPPFIQKPEDTVHMNSKSFENEEDEPKPIRHMQRKGTIKNWHGNTRNQANLNRRLMAKEKQKKAVHEMIEIPEDIKRLDEETSTVSDEDTDRTVMYQEESHYSGKVSFAENATLYSSNKTSEQVRVHGGDTPSRLLARSLFDKSKVREDQWDKPPDRHRGVCDFKYVDLFRGFL</sequence>
<feature type="compositionally biased region" description="Polar residues" evidence="1">
    <location>
        <begin position="1345"/>
        <end position="1355"/>
    </location>
</feature>
<feature type="compositionally biased region" description="Low complexity" evidence="1">
    <location>
        <begin position="1323"/>
        <end position="1344"/>
    </location>
</feature>
<keyword evidence="4" id="KW-1185">Reference proteome</keyword>